<protein>
    <submittedName>
        <fullName evidence="1">Uncharacterized protein</fullName>
    </submittedName>
</protein>
<dbReference type="AlphaFoldDB" id="E6QBI8"/>
<dbReference type="EMBL" id="CABP01000070">
    <property type="protein sequence ID" value="CBI04564.1"/>
    <property type="molecule type" value="Genomic_DNA"/>
</dbReference>
<sequence>MQVRREMTIFATRATHEIDLSCPM</sequence>
<evidence type="ECO:0000313" key="1">
    <source>
        <dbReference type="EMBL" id="CBI04564.1"/>
    </source>
</evidence>
<gene>
    <name evidence="1" type="ORF">CARN5_2023</name>
</gene>
<proteinExistence type="predicted"/>
<comment type="caution">
    <text evidence="1">The sequence shown here is derived from an EMBL/GenBank/DDBJ whole genome shotgun (WGS) entry which is preliminary data.</text>
</comment>
<organism evidence="1">
    <name type="scientific">mine drainage metagenome</name>
    <dbReference type="NCBI Taxonomy" id="410659"/>
    <lineage>
        <taxon>unclassified sequences</taxon>
        <taxon>metagenomes</taxon>
        <taxon>ecological metagenomes</taxon>
    </lineage>
</organism>
<accession>E6QBI8</accession>
<reference evidence="1" key="1">
    <citation type="submission" date="2009-10" db="EMBL/GenBank/DDBJ databases">
        <title>Diversity of trophic interactions inside an arsenic-rich microbial ecosystem.</title>
        <authorList>
            <person name="Bertin P.N."/>
            <person name="Heinrich-Salmeron A."/>
            <person name="Pelletier E."/>
            <person name="Goulhen-Chollet F."/>
            <person name="Arsene-Ploetze F."/>
            <person name="Gallien S."/>
            <person name="Calteau A."/>
            <person name="Vallenet D."/>
            <person name="Casiot C."/>
            <person name="Chane-Woon-Ming B."/>
            <person name="Giloteaux L."/>
            <person name="Barakat M."/>
            <person name="Bonnefoy V."/>
            <person name="Bruneel O."/>
            <person name="Chandler M."/>
            <person name="Cleiss J."/>
            <person name="Duran R."/>
            <person name="Elbaz-Poulichet F."/>
            <person name="Fonknechten N."/>
            <person name="Lauga B."/>
            <person name="Mornico D."/>
            <person name="Ortet P."/>
            <person name="Schaeffer C."/>
            <person name="Siguier P."/>
            <person name="Alexander Thil Smith A."/>
            <person name="Van Dorsselaer A."/>
            <person name="Weissenbach J."/>
            <person name="Medigue C."/>
            <person name="Le Paslier D."/>
        </authorList>
    </citation>
    <scope>NUCLEOTIDE SEQUENCE</scope>
</reference>
<name>E6QBI8_9ZZZZ</name>